<dbReference type="InterPro" id="IPR029119">
    <property type="entry name" value="MutY_C"/>
</dbReference>
<dbReference type="Pfam" id="PF00730">
    <property type="entry name" value="HhH-GPD"/>
    <property type="match status" value="1"/>
</dbReference>
<dbReference type="Pfam" id="PF00633">
    <property type="entry name" value="HHH"/>
    <property type="match status" value="1"/>
</dbReference>
<accession>A0AAP8TTA8</accession>
<keyword evidence="9 13" id="KW-0408">Iron</keyword>
<evidence type="ECO:0000256" key="12">
    <source>
        <dbReference type="ARBA" id="ARBA00023295"/>
    </source>
</evidence>
<comment type="caution">
    <text evidence="15">The sequence shown here is derived from an EMBL/GenBank/DDBJ whole genome shotgun (WGS) entry which is preliminary data.</text>
</comment>
<dbReference type="Gene3D" id="1.10.1670.10">
    <property type="entry name" value="Helix-hairpin-Helix base-excision DNA repair enzymes (C-terminal)"/>
    <property type="match status" value="1"/>
</dbReference>
<evidence type="ECO:0000256" key="11">
    <source>
        <dbReference type="ARBA" id="ARBA00023204"/>
    </source>
</evidence>
<dbReference type="RefSeq" id="WP_059107816.1">
    <property type="nucleotide sequence ID" value="NZ_AP024589.1"/>
</dbReference>
<dbReference type="GeneID" id="64981826"/>
<evidence type="ECO:0000313" key="16">
    <source>
        <dbReference type="Proteomes" id="UP000242470"/>
    </source>
</evidence>
<dbReference type="InterPro" id="IPR023170">
    <property type="entry name" value="HhH_base_excis_C"/>
</dbReference>
<dbReference type="AlphaFoldDB" id="A0AAP8TTA8"/>
<dbReference type="InterPro" id="IPR011257">
    <property type="entry name" value="DNA_glycosylase"/>
</dbReference>
<sequence length="353" mass="41403">MYNEASFKPNIVNWFKENQREMPWRETSNPYYIWLSEVMLQQTQVKTVIDYYHRFIERFPTIKYLSEADEDEVLKYWEGLGYYSRARNFHTAVQEVHESYNDEVPNDPEQFKALKGVGPYTQAAVMSIAFDQPLATVDGNVFRVWSRLNNDTRDTKLQSTRKAFEQELEPYVQEEAGTFNQAMMELGALVCTPKSPLCLFCPVQENCEAFAEGTVAELPVKTTKVKKKTVNQRVYLVQNEKGELLIERRQQKLLHGMWEFPMFEEGAELPFETLLHQPIHIKETPSYQLKHQFTHLTWNIEVFETSPVIDSSQIELPEHMTWMNLDDKEHYNLPVSMSKIYQFICSSDSFGKS</sequence>
<dbReference type="Proteomes" id="UP000242470">
    <property type="component" value="Unassembled WGS sequence"/>
</dbReference>
<dbReference type="GO" id="GO:0046872">
    <property type="term" value="F:metal ion binding"/>
    <property type="evidence" value="ECO:0007669"/>
    <property type="project" value="UniProtKB-UniRule"/>
</dbReference>
<dbReference type="InterPro" id="IPR004035">
    <property type="entry name" value="Endouclease-III_FeS-bd_BS"/>
</dbReference>
<evidence type="ECO:0000259" key="14">
    <source>
        <dbReference type="SMART" id="SM00478"/>
    </source>
</evidence>
<dbReference type="EC" id="3.2.2.31" evidence="3 13"/>
<evidence type="ECO:0000256" key="13">
    <source>
        <dbReference type="RuleBase" id="RU365096"/>
    </source>
</evidence>
<dbReference type="PROSITE" id="PS00764">
    <property type="entry name" value="ENDONUCLEASE_III_1"/>
    <property type="match status" value="1"/>
</dbReference>
<evidence type="ECO:0000256" key="5">
    <source>
        <dbReference type="ARBA" id="ARBA00022485"/>
    </source>
</evidence>
<keyword evidence="6" id="KW-0479">Metal-binding</keyword>
<keyword evidence="11" id="KW-0234">DNA repair</keyword>
<dbReference type="FunFam" id="1.10.340.30:FF:000010">
    <property type="entry name" value="Adenine DNA glycosylase"/>
    <property type="match status" value="1"/>
</dbReference>
<evidence type="ECO:0000256" key="8">
    <source>
        <dbReference type="ARBA" id="ARBA00022801"/>
    </source>
</evidence>
<dbReference type="GO" id="GO:0032357">
    <property type="term" value="F:oxidized purine DNA binding"/>
    <property type="evidence" value="ECO:0007669"/>
    <property type="project" value="TreeGrafter"/>
</dbReference>
<name>A0AAP8TTA8_9STAP</name>
<dbReference type="InterPro" id="IPR003265">
    <property type="entry name" value="HhH-GPD_domain"/>
</dbReference>
<feature type="domain" description="HhH-GPD" evidence="14">
    <location>
        <begin position="39"/>
        <end position="189"/>
    </location>
</feature>
<dbReference type="InterPro" id="IPR005760">
    <property type="entry name" value="A/G_AdeGlyc_MutY"/>
</dbReference>
<keyword evidence="7 13" id="KW-0227">DNA damage</keyword>
<dbReference type="SMART" id="SM00478">
    <property type="entry name" value="ENDO3c"/>
    <property type="match status" value="1"/>
</dbReference>
<evidence type="ECO:0000256" key="7">
    <source>
        <dbReference type="ARBA" id="ARBA00022763"/>
    </source>
</evidence>
<evidence type="ECO:0000256" key="9">
    <source>
        <dbReference type="ARBA" id="ARBA00023004"/>
    </source>
</evidence>
<evidence type="ECO:0000256" key="2">
    <source>
        <dbReference type="ARBA" id="ARBA00008343"/>
    </source>
</evidence>
<keyword evidence="5" id="KW-0004">4Fe-4S</keyword>
<dbReference type="SUPFAM" id="SSF55811">
    <property type="entry name" value="Nudix"/>
    <property type="match status" value="1"/>
</dbReference>
<dbReference type="SUPFAM" id="SSF48150">
    <property type="entry name" value="DNA-glycosylase"/>
    <property type="match status" value="1"/>
</dbReference>
<dbReference type="CDD" id="cd00056">
    <property type="entry name" value="ENDO3c"/>
    <property type="match status" value="1"/>
</dbReference>
<comment type="catalytic activity">
    <reaction evidence="1 13">
        <text>Hydrolyzes free adenine bases from 7,8-dihydro-8-oxoguanine:adenine mismatched double-stranded DNA, leaving an apurinic site.</text>
        <dbReference type="EC" id="3.2.2.31"/>
    </reaction>
</comment>
<comment type="similarity">
    <text evidence="2 13">Belongs to the Nth/MutY family.</text>
</comment>
<evidence type="ECO:0000256" key="10">
    <source>
        <dbReference type="ARBA" id="ARBA00023014"/>
    </source>
</evidence>
<dbReference type="GO" id="GO:0034039">
    <property type="term" value="F:8-oxo-7,8-dihydroguanine DNA N-glycosylase activity"/>
    <property type="evidence" value="ECO:0007669"/>
    <property type="project" value="TreeGrafter"/>
</dbReference>
<dbReference type="InterPro" id="IPR000445">
    <property type="entry name" value="HhH_motif"/>
</dbReference>
<evidence type="ECO:0000256" key="4">
    <source>
        <dbReference type="ARBA" id="ARBA00022023"/>
    </source>
</evidence>
<reference evidence="15 16" key="1">
    <citation type="submission" date="2017-08" db="EMBL/GenBank/DDBJ databases">
        <title>Draft genome sequences of 64 type strains of genus Staph aureus.</title>
        <authorList>
            <person name="Cole K."/>
            <person name="Golubchik T."/>
            <person name="Russell J."/>
            <person name="Foster D."/>
            <person name="Llewelyn M."/>
            <person name="Wilson D."/>
            <person name="Crook D."/>
            <person name="Paul J."/>
        </authorList>
    </citation>
    <scope>NUCLEOTIDE SEQUENCE [LARGE SCALE GENOMIC DNA]</scope>
    <source>
        <strain evidence="15 16">NCTC 12101</strain>
    </source>
</reference>
<dbReference type="GO" id="GO:0035485">
    <property type="term" value="F:adenine/guanine mispair binding"/>
    <property type="evidence" value="ECO:0007669"/>
    <property type="project" value="TreeGrafter"/>
</dbReference>
<keyword evidence="10" id="KW-0411">Iron-sulfur</keyword>
<gene>
    <name evidence="15" type="primary">mutY</name>
    <name evidence="15" type="ORF">CD158_05325</name>
</gene>
<dbReference type="Gene3D" id="1.10.340.30">
    <property type="entry name" value="Hypothetical protein, domain 2"/>
    <property type="match status" value="1"/>
</dbReference>
<dbReference type="GO" id="GO:0006284">
    <property type="term" value="P:base-excision repair"/>
    <property type="evidence" value="ECO:0007669"/>
    <property type="project" value="UniProtKB-UniRule"/>
</dbReference>
<organism evidence="15 16">
    <name type="scientific">Staphylococcus auricularis</name>
    <dbReference type="NCBI Taxonomy" id="29379"/>
    <lineage>
        <taxon>Bacteria</taxon>
        <taxon>Bacillati</taxon>
        <taxon>Bacillota</taxon>
        <taxon>Bacilli</taxon>
        <taxon>Bacillales</taxon>
        <taxon>Staphylococcaceae</taxon>
        <taxon>Staphylococcus</taxon>
    </lineage>
</organism>
<protein>
    <recommendedName>
        <fullName evidence="4 13">Adenine DNA glycosylase</fullName>
        <ecNumber evidence="3 13">3.2.2.31</ecNumber>
    </recommendedName>
</protein>
<dbReference type="GO" id="GO:0006298">
    <property type="term" value="P:mismatch repair"/>
    <property type="evidence" value="ECO:0007669"/>
    <property type="project" value="TreeGrafter"/>
</dbReference>
<dbReference type="EMBL" id="PPQW01000023">
    <property type="protein sequence ID" value="PNZ67835.1"/>
    <property type="molecule type" value="Genomic_DNA"/>
</dbReference>
<dbReference type="CDD" id="cd03431">
    <property type="entry name" value="NUDIX_DNA_Glycosylase_C-MutY"/>
    <property type="match status" value="1"/>
</dbReference>
<keyword evidence="12 13" id="KW-0326">Glycosidase</keyword>
<evidence type="ECO:0000256" key="1">
    <source>
        <dbReference type="ARBA" id="ARBA00000843"/>
    </source>
</evidence>
<dbReference type="InterPro" id="IPR044298">
    <property type="entry name" value="MIG/MutY"/>
</dbReference>
<dbReference type="InterPro" id="IPR015797">
    <property type="entry name" value="NUDIX_hydrolase-like_dom_sf"/>
</dbReference>
<dbReference type="GO" id="GO:0051539">
    <property type="term" value="F:4 iron, 4 sulfur cluster binding"/>
    <property type="evidence" value="ECO:0007669"/>
    <property type="project" value="UniProtKB-UniRule"/>
</dbReference>
<dbReference type="Gene3D" id="3.90.79.10">
    <property type="entry name" value="Nucleoside Triphosphate Pyrophosphohydrolase"/>
    <property type="match status" value="1"/>
</dbReference>
<evidence type="ECO:0000313" key="15">
    <source>
        <dbReference type="EMBL" id="PNZ67835.1"/>
    </source>
</evidence>
<proteinExistence type="inferred from homology"/>
<dbReference type="PANTHER" id="PTHR42944">
    <property type="entry name" value="ADENINE DNA GLYCOSYLASE"/>
    <property type="match status" value="1"/>
</dbReference>
<comment type="cofactor">
    <cofactor evidence="13">
        <name>[4Fe-4S] cluster</name>
        <dbReference type="ChEBI" id="CHEBI:49883"/>
    </cofactor>
    <text evidence="13">Binds 1 [4Fe-4S] cluster.</text>
</comment>
<dbReference type="Pfam" id="PF14815">
    <property type="entry name" value="NUDIX_4"/>
    <property type="match status" value="1"/>
</dbReference>
<evidence type="ECO:0000256" key="6">
    <source>
        <dbReference type="ARBA" id="ARBA00022723"/>
    </source>
</evidence>
<comment type="function">
    <text evidence="13">Adenine glycosylase active on G-A mispairs.</text>
</comment>
<evidence type="ECO:0000256" key="3">
    <source>
        <dbReference type="ARBA" id="ARBA00012045"/>
    </source>
</evidence>
<dbReference type="NCBIfam" id="TIGR01084">
    <property type="entry name" value="mutY"/>
    <property type="match status" value="1"/>
</dbReference>
<dbReference type="GO" id="GO:0000701">
    <property type="term" value="F:purine-specific mismatch base pair DNA N-glycosylase activity"/>
    <property type="evidence" value="ECO:0007669"/>
    <property type="project" value="UniProtKB-EC"/>
</dbReference>
<keyword evidence="8" id="KW-0378">Hydrolase</keyword>
<dbReference type="PANTHER" id="PTHR42944:SF1">
    <property type="entry name" value="ADENINE DNA GLYCOSYLASE"/>
    <property type="match status" value="1"/>
</dbReference>